<dbReference type="GO" id="GO:0006355">
    <property type="term" value="P:regulation of DNA-templated transcription"/>
    <property type="evidence" value="ECO:0007669"/>
    <property type="project" value="TreeGrafter"/>
</dbReference>
<feature type="modified residue" description="4-aspartylphosphate" evidence="6">
    <location>
        <position position="54"/>
    </location>
</feature>
<dbReference type="GO" id="GO:0032993">
    <property type="term" value="C:protein-DNA complex"/>
    <property type="evidence" value="ECO:0007669"/>
    <property type="project" value="TreeGrafter"/>
</dbReference>
<dbReference type="Proteomes" id="UP000007254">
    <property type="component" value="Chromosome"/>
</dbReference>
<dbReference type="InterPro" id="IPR039420">
    <property type="entry name" value="WalR-like"/>
</dbReference>
<keyword evidence="10" id="KW-1185">Reference proteome</keyword>
<keyword evidence="3" id="KW-0805">Transcription regulation</keyword>
<evidence type="ECO:0000256" key="2">
    <source>
        <dbReference type="ARBA" id="ARBA00023012"/>
    </source>
</evidence>
<evidence type="ECO:0000256" key="3">
    <source>
        <dbReference type="ARBA" id="ARBA00023015"/>
    </source>
</evidence>
<dbReference type="InterPro" id="IPR001789">
    <property type="entry name" value="Sig_transdc_resp-reg_receiver"/>
</dbReference>
<evidence type="ECO:0000256" key="4">
    <source>
        <dbReference type="ARBA" id="ARBA00023125"/>
    </source>
</evidence>
<dbReference type="AlphaFoldDB" id="G0GEG3"/>
<dbReference type="EMBL" id="CP002903">
    <property type="protein sequence ID" value="AEJ62300.1"/>
    <property type="molecule type" value="Genomic_DNA"/>
</dbReference>
<dbReference type="Gene3D" id="3.40.50.2300">
    <property type="match status" value="1"/>
</dbReference>
<dbReference type="GO" id="GO:0000976">
    <property type="term" value="F:transcription cis-regulatory region binding"/>
    <property type="evidence" value="ECO:0007669"/>
    <property type="project" value="TreeGrafter"/>
</dbReference>
<dbReference type="PROSITE" id="PS50110">
    <property type="entry name" value="RESPONSE_REGULATORY"/>
    <property type="match status" value="1"/>
</dbReference>
<keyword evidence="5" id="KW-0804">Transcription</keyword>
<dbReference type="SUPFAM" id="SSF52172">
    <property type="entry name" value="CheY-like"/>
    <property type="match status" value="1"/>
</dbReference>
<dbReference type="PANTHER" id="PTHR48111:SF1">
    <property type="entry name" value="TWO-COMPONENT RESPONSE REGULATOR ORR33"/>
    <property type="match status" value="1"/>
</dbReference>
<evidence type="ECO:0000259" key="8">
    <source>
        <dbReference type="PROSITE" id="PS50110"/>
    </source>
</evidence>
<dbReference type="InterPro" id="IPR011006">
    <property type="entry name" value="CheY-like_superfamily"/>
</dbReference>
<keyword evidence="1 6" id="KW-0597">Phosphoprotein</keyword>
<organism evidence="9 10">
    <name type="scientific">Winmispira thermophila (strain ATCC 700085 / DSM 6578 / Z-1203)</name>
    <name type="common">Spirochaeta thermophila</name>
    <dbReference type="NCBI Taxonomy" id="869211"/>
    <lineage>
        <taxon>Bacteria</taxon>
        <taxon>Pseudomonadati</taxon>
        <taxon>Spirochaetota</taxon>
        <taxon>Spirochaetia</taxon>
        <taxon>Winmispirales</taxon>
        <taxon>Winmispiraceae</taxon>
        <taxon>Winmispira</taxon>
    </lineage>
</organism>
<reference evidence="9 10" key="1">
    <citation type="submission" date="2011-06" db="EMBL/GenBank/DDBJ databases">
        <title>The complete genome of Spirochaeta thermophila DSM 6578.</title>
        <authorList>
            <consortium name="US DOE Joint Genome Institute (JGI-PGF)"/>
            <person name="Lucas S."/>
            <person name="Lapidus A."/>
            <person name="Bruce D."/>
            <person name="Goodwin L."/>
            <person name="Pitluck S."/>
            <person name="Peters L."/>
            <person name="Kyrpides N."/>
            <person name="Mavromatis K."/>
            <person name="Ivanova N."/>
            <person name="Mikailova N."/>
            <person name="Pagani I."/>
            <person name="Chertkov O."/>
            <person name="Detter J.C."/>
            <person name="Tapia R."/>
            <person name="Han C."/>
            <person name="Land M."/>
            <person name="Hauser L."/>
            <person name="Markowitz V."/>
            <person name="Cheng J.-F."/>
            <person name="Hugenholtz P."/>
            <person name="Woyke T."/>
            <person name="Wu D."/>
            <person name="Spring S."/>
            <person name="Merkhoffer B."/>
            <person name="Schneider S."/>
            <person name="Klenk H.-P."/>
            <person name="Eisen J.A."/>
        </authorList>
    </citation>
    <scope>NUCLEOTIDE SEQUENCE [LARGE SCALE GENOMIC DNA]</scope>
    <source>
        <strain evidence="10">ATCC 700085 / DSM 6578 / Z-1203</strain>
    </source>
</reference>
<proteinExistence type="predicted"/>
<feature type="domain" description="Response regulatory" evidence="8">
    <location>
        <begin position="5"/>
        <end position="124"/>
    </location>
</feature>
<evidence type="ECO:0000256" key="5">
    <source>
        <dbReference type="ARBA" id="ARBA00023163"/>
    </source>
</evidence>
<evidence type="ECO:0000256" key="6">
    <source>
        <dbReference type="PROSITE-ProRule" id="PRU00169"/>
    </source>
</evidence>
<keyword evidence="2" id="KW-0902">Two-component regulatory system</keyword>
<evidence type="ECO:0000313" key="9">
    <source>
        <dbReference type="EMBL" id="AEJ62300.1"/>
    </source>
</evidence>
<feature type="coiled-coil region" evidence="7">
    <location>
        <begin position="187"/>
        <end position="217"/>
    </location>
</feature>
<dbReference type="HOGENOM" id="CLU_000445_30_6_12"/>
<keyword evidence="7" id="KW-0175">Coiled coil</keyword>
<evidence type="ECO:0000256" key="1">
    <source>
        <dbReference type="ARBA" id="ARBA00022553"/>
    </source>
</evidence>
<dbReference type="KEGG" id="stq:Spith_2043"/>
<dbReference type="GO" id="GO:0005829">
    <property type="term" value="C:cytosol"/>
    <property type="evidence" value="ECO:0007669"/>
    <property type="project" value="TreeGrafter"/>
</dbReference>
<keyword evidence="4" id="KW-0238">DNA-binding</keyword>
<evidence type="ECO:0000256" key="7">
    <source>
        <dbReference type="SAM" id="Coils"/>
    </source>
</evidence>
<gene>
    <name evidence="9" type="ordered locus">Spith_2043</name>
</gene>
<accession>G0GEG3</accession>
<name>G0GEG3_WINT7</name>
<dbReference type="SMART" id="SM00448">
    <property type="entry name" value="REC"/>
    <property type="match status" value="1"/>
</dbReference>
<dbReference type="STRING" id="869211.Spith_2043"/>
<protein>
    <submittedName>
        <fullName evidence="9">Response regulator receiver protein</fullName>
    </submittedName>
</protein>
<dbReference type="RefSeq" id="WP_014625618.1">
    <property type="nucleotide sequence ID" value="NC_017583.1"/>
</dbReference>
<dbReference type="GO" id="GO:0000156">
    <property type="term" value="F:phosphorelay response regulator activity"/>
    <property type="evidence" value="ECO:0007669"/>
    <property type="project" value="TreeGrafter"/>
</dbReference>
<evidence type="ECO:0000313" key="10">
    <source>
        <dbReference type="Proteomes" id="UP000007254"/>
    </source>
</evidence>
<sequence length="241" mass="28188">MEKKKILIVDDEEINLEFFEIMLSKLGFEVYKARDGEEALLVMKEQRPDLVLLDNIMPKLSGWEVTRIVKQEPDYRDVAHIPIVMFSAMDDVRDKIEGFELGVEDYITKPFNFSEVLARINSVLRHQDMARQLVQRERRLAVLESLNKSLAYFARHMREPLSVLIDESREVDASDPKTVEAFFGKVREVAEKSLAALNALEEEVEELSRQDSSLKEGEISLDDLEERYQRHFKVWKEREIV</sequence>
<dbReference type="Pfam" id="PF00072">
    <property type="entry name" value="Response_reg"/>
    <property type="match status" value="1"/>
</dbReference>
<dbReference type="OrthoDB" id="341603at2"/>
<dbReference type="PANTHER" id="PTHR48111">
    <property type="entry name" value="REGULATOR OF RPOS"/>
    <property type="match status" value="1"/>
</dbReference>